<accession>A0AAW1X8T4</accession>
<feature type="domain" description="Response regulatory" evidence="6">
    <location>
        <begin position="1"/>
        <end position="65"/>
    </location>
</feature>
<evidence type="ECO:0000313" key="7">
    <source>
        <dbReference type="EMBL" id="KAK9932534.1"/>
    </source>
</evidence>
<dbReference type="Gene3D" id="3.40.50.2300">
    <property type="match status" value="1"/>
</dbReference>
<evidence type="ECO:0000256" key="3">
    <source>
        <dbReference type="ARBA" id="ARBA00023163"/>
    </source>
</evidence>
<comment type="caution">
    <text evidence="7">The sequence shown here is derived from an EMBL/GenBank/DDBJ whole genome shotgun (WGS) entry which is preliminary data.</text>
</comment>
<proteinExistence type="predicted"/>
<dbReference type="InterPro" id="IPR001789">
    <property type="entry name" value="Sig_transdc_resp-reg_receiver"/>
</dbReference>
<dbReference type="EMBL" id="JBEDUW010000004">
    <property type="protein sequence ID" value="KAK9932534.1"/>
    <property type="molecule type" value="Genomic_DNA"/>
</dbReference>
<dbReference type="PANTHER" id="PTHR43874">
    <property type="entry name" value="TWO-COMPONENT RESPONSE REGULATOR"/>
    <property type="match status" value="1"/>
</dbReference>
<keyword evidence="1" id="KW-0902">Two-component regulatory system</keyword>
<dbReference type="Pfam" id="PF00072">
    <property type="entry name" value="Response_reg"/>
    <property type="match status" value="1"/>
</dbReference>
<dbReference type="PROSITE" id="PS50110">
    <property type="entry name" value="RESPONSE_REGULATORY"/>
    <property type="match status" value="1"/>
</dbReference>
<dbReference type="PANTHER" id="PTHR43874:SF50">
    <property type="entry name" value="TWO-COMPONENT RESPONSE REGULATOR ARR3-RELATED"/>
    <property type="match status" value="1"/>
</dbReference>
<name>A0AAW1X8T4_RUBAR</name>
<keyword evidence="3" id="KW-0804">Transcription</keyword>
<evidence type="ECO:0000256" key="1">
    <source>
        <dbReference type="ARBA" id="ARBA00023012"/>
    </source>
</evidence>
<keyword evidence="2" id="KW-0805">Transcription regulation</keyword>
<keyword evidence="8" id="KW-1185">Reference proteome</keyword>
<dbReference type="AlphaFoldDB" id="A0AAW1X8T4"/>
<sequence length="140" mass="15364">MPNMNGYELLKKIKESPNFKEVLVVIMSYDNVLAPINMCLNEGAVDLLLKPVKISDIERLRLYMKKGVGGVKESGINKRKLGESSGQPSSPPSILPQTLSLSSPPPPLSSTSLFSAPSSPTLLDSQIIRLKRTYSDRLDH</sequence>
<protein>
    <recommendedName>
        <fullName evidence="6">Response regulatory domain-containing protein</fullName>
    </recommendedName>
</protein>
<dbReference type="InterPro" id="IPR011006">
    <property type="entry name" value="CheY-like_superfamily"/>
</dbReference>
<evidence type="ECO:0000313" key="8">
    <source>
        <dbReference type="Proteomes" id="UP001457282"/>
    </source>
</evidence>
<evidence type="ECO:0000256" key="4">
    <source>
        <dbReference type="PROSITE-ProRule" id="PRU00169"/>
    </source>
</evidence>
<evidence type="ECO:0000259" key="6">
    <source>
        <dbReference type="PROSITE" id="PS50110"/>
    </source>
</evidence>
<dbReference type="GO" id="GO:0000160">
    <property type="term" value="P:phosphorelay signal transduction system"/>
    <property type="evidence" value="ECO:0007669"/>
    <property type="project" value="UniProtKB-KW"/>
</dbReference>
<dbReference type="Proteomes" id="UP001457282">
    <property type="component" value="Unassembled WGS sequence"/>
</dbReference>
<feature type="compositionally biased region" description="Low complexity" evidence="5">
    <location>
        <begin position="109"/>
        <end position="119"/>
    </location>
</feature>
<feature type="region of interest" description="Disordered" evidence="5">
    <location>
        <begin position="74"/>
        <end position="119"/>
    </location>
</feature>
<dbReference type="GO" id="GO:0009736">
    <property type="term" value="P:cytokinin-activated signaling pathway"/>
    <property type="evidence" value="ECO:0007669"/>
    <property type="project" value="InterPro"/>
</dbReference>
<gene>
    <name evidence="7" type="ORF">M0R45_019769</name>
</gene>
<organism evidence="7 8">
    <name type="scientific">Rubus argutus</name>
    <name type="common">Southern blackberry</name>
    <dbReference type="NCBI Taxonomy" id="59490"/>
    <lineage>
        <taxon>Eukaryota</taxon>
        <taxon>Viridiplantae</taxon>
        <taxon>Streptophyta</taxon>
        <taxon>Embryophyta</taxon>
        <taxon>Tracheophyta</taxon>
        <taxon>Spermatophyta</taxon>
        <taxon>Magnoliopsida</taxon>
        <taxon>eudicotyledons</taxon>
        <taxon>Gunneridae</taxon>
        <taxon>Pentapetalae</taxon>
        <taxon>rosids</taxon>
        <taxon>fabids</taxon>
        <taxon>Rosales</taxon>
        <taxon>Rosaceae</taxon>
        <taxon>Rosoideae</taxon>
        <taxon>Rosoideae incertae sedis</taxon>
        <taxon>Rubus</taxon>
    </lineage>
</organism>
<evidence type="ECO:0000256" key="2">
    <source>
        <dbReference type="ARBA" id="ARBA00023015"/>
    </source>
</evidence>
<dbReference type="InterPro" id="IPR045279">
    <property type="entry name" value="ARR-like"/>
</dbReference>
<comment type="caution">
    <text evidence="4">Lacks conserved residue(s) required for the propagation of feature annotation.</text>
</comment>
<reference evidence="7 8" key="1">
    <citation type="journal article" date="2023" name="G3 (Bethesda)">
        <title>A chromosome-length genome assembly and annotation of blackberry (Rubus argutus, cv. 'Hillquist').</title>
        <authorList>
            <person name="Bruna T."/>
            <person name="Aryal R."/>
            <person name="Dudchenko O."/>
            <person name="Sargent D.J."/>
            <person name="Mead D."/>
            <person name="Buti M."/>
            <person name="Cavallini A."/>
            <person name="Hytonen T."/>
            <person name="Andres J."/>
            <person name="Pham M."/>
            <person name="Weisz D."/>
            <person name="Mascagni F."/>
            <person name="Usai G."/>
            <person name="Natali L."/>
            <person name="Bassil N."/>
            <person name="Fernandez G.E."/>
            <person name="Lomsadze A."/>
            <person name="Armour M."/>
            <person name="Olukolu B."/>
            <person name="Poorten T."/>
            <person name="Britton C."/>
            <person name="Davik J."/>
            <person name="Ashrafi H."/>
            <person name="Aiden E.L."/>
            <person name="Borodovsky M."/>
            <person name="Worthington M."/>
        </authorList>
    </citation>
    <scope>NUCLEOTIDE SEQUENCE [LARGE SCALE GENOMIC DNA]</scope>
    <source>
        <strain evidence="7">PI 553951</strain>
    </source>
</reference>
<evidence type="ECO:0000256" key="5">
    <source>
        <dbReference type="SAM" id="MobiDB-lite"/>
    </source>
</evidence>
<dbReference type="SUPFAM" id="SSF52172">
    <property type="entry name" value="CheY-like"/>
    <property type="match status" value="1"/>
</dbReference>